<gene>
    <name evidence="3" type="ORF">CNEO_44476</name>
</gene>
<dbReference type="RefSeq" id="WP_342350565.1">
    <property type="nucleotide sequence ID" value="NZ_CAKJVE010000004.1"/>
</dbReference>
<organism evidence="3 4">
    <name type="scientific">Clostridium neonatale</name>
    <dbReference type="NCBI Taxonomy" id="137838"/>
    <lineage>
        <taxon>Bacteria</taxon>
        <taxon>Bacillati</taxon>
        <taxon>Bacillota</taxon>
        <taxon>Clostridia</taxon>
        <taxon>Eubacteriales</taxon>
        <taxon>Clostridiaceae</taxon>
        <taxon>Clostridium</taxon>
    </lineage>
</organism>
<dbReference type="PROSITE" id="PS51257">
    <property type="entry name" value="PROKAR_LIPOPROTEIN"/>
    <property type="match status" value="1"/>
</dbReference>
<evidence type="ECO:0000256" key="1">
    <source>
        <dbReference type="SAM" id="MobiDB-lite"/>
    </source>
</evidence>
<dbReference type="AlphaFoldDB" id="A0AA86JS38"/>
<feature type="region of interest" description="Disordered" evidence="1">
    <location>
        <begin position="26"/>
        <end position="69"/>
    </location>
</feature>
<protein>
    <recommendedName>
        <fullName evidence="5">Lipoprotein</fullName>
    </recommendedName>
</protein>
<comment type="caution">
    <text evidence="3">The sequence shown here is derived from an EMBL/GenBank/DDBJ whole genome shotgun (WGS) entry which is preliminary data.</text>
</comment>
<feature type="compositionally biased region" description="Basic and acidic residues" evidence="1">
    <location>
        <begin position="52"/>
        <end position="69"/>
    </location>
</feature>
<keyword evidence="2" id="KW-0732">Signal</keyword>
<proteinExistence type="predicted"/>
<dbReference type="Proteomes" id="UP000789738">
    <property type="component" value="Unassembled WGS sequence"/>
</dbReference>
<feature type="chain" id="PRO_5041718282" description="Lipoprotein" evidence="2">
    <location>
        <begin position="19"/>
        <end position="108"/>
    </location>
</feature>
<feature type="signal peptide" evidence="2">
    <location>
        <begin position="1"/>
        <end position="18"/>
    </location>
</feature>
<evidence type="ECO:0008006" key="5">
    <source>
        <dbReference type="Google" id="ProtNLM"/>
    </source>
</evidence>
<reference evidence="3" key="1">
    <citation type="submission" date="2021-10" db="EMBL/GenBank/DDBJ databases">
        <authorList>
            <person name="Mesa V."/>
        </authorList>
    </citation>
    <scope>NUCLEOTIDE SEQUENCE</scope>
    <source>
        <strain evidence="3">CC3_PB</strain>
    </source>
</reference>
<feature type="compositionally biased region" description="Basic and acidic residues" evidence="1">
    <location>
        <begin position="26"/>
        <end position="44"/>
    </location>
</feature>
<sequence>MKKKLISILCISMIFILAGCSISDKKADTQKNDTDKSQNVKDDSENYSSGTKENDEIMQTHDNKSDVDDKKTNLQMMPMKNIHSNLTQLIINKQKRMQPMTHRSKKIV</sequence>
<dbReference type="EMBL" id="CAKJVE010000004">
    <property type="protein sequence ID" value="CAG9709909.1"/>
    <property type="molecule type" value="Genomic_DNA"/>
</dbReference>
<evidence type="ECO:0000256" key="2">
    <source>
        <dbReference type="SAM" id="SignalP"/>
    </source>
</evidence>
<evidence type="ECO:0000313" key="4">
    <source>
        <dbReference type="Proteomes" id="UP000789738"/>
    </source>
</evidence>
<evidence type="ECO:0000313" key="3">
    <source>
        <dbReference type="EMBL" id="CAG9709909.1"/>
    </source>
</evidence>
<accession>A0AA86JS38</accession>
<name>A0AA86JS38_9CLOT</name>